<dbReference type="SUPFAM" id="SSF53067">
    <property type="entry name" value="Actin-like ATPase domain"/>
    <property type="match status" value="2"/>
</dbReference>
<dbReference type="InterPro" id="IPR029048">
    <property type="entry name" value="HSP70_C_sf"/>
</dbReference>
<dbReference type="EMBL" id="JAGGLG010000004">
    <property type="protein sequence ID" value="MBP2017357.1"/>
    <property type="molecule type" value="Genomic_DNA"/>
</dbReference>
<feature type="compositionally biased region" description="Basic and acidic residues" evidence="12">
    <location>
        <begin position="594"/>
        <end position="609"/>
    </location>
</feature>
<feature type="coiled-coil region" evidence="11">
    <location>
        <begin position="478"/>
        <end position="507"/>
    </location>
</feature>
<dbReference type="Gene3D" id="2.60.34.10">
    <property type="entry name" value="Substrate Binding Domain Of DNAk, Chain A, domain 1"/>
    <property type="match status" value="1"/>
</dbReference>
<name>A0ABS4JP88_9FIRM</name>
<evidence type="ECO:0000256" key="1">
    <source>
        <dbReference type="ARBA" id="ARBA00002290"/>
    </source>
</evidence>
<dbReference type="NCBIfam" id="TIGR02350">
    <property type="entry name" value="prok_dnaK"/>
    <property type="match status" value="1"/>
</dbReference>
<keyword evidence="8 9" id="KW-0143">Chaperone</keyword>
<comment type="induction">
    <text evidence="9">By stress conditions e.g. heat shock.</text>
</comment>
<evidence type="ECO:0000256" key="2">
    <source>
        <dbReference type="ARBA" id="ARBA00007381"/>
    </source>
</evidence>
<dbReference type="InterPro" id="IPR043129">
    <property type="entry name" value="ATPase_NBD"/>
</dbReference>
<feature type="coiled-coil region" evidence="11">
    <location>
        <begin position="223"/>
        <end position="250"/>
    </location>
</feature>
<evidence type="ECO:0000256" key="9">
    <source>
        <dbReference type="HAMAP-Rule" id="MF_00332"/>
    </source>
</evidence>
<dbReference type="InterPro" id="IPR018181">
    <property type="entry name" value="Heat_shock_70_CS"/>
</dbReference>
<reference evidence="13 14" key="1">
    <citation type="submission" date="2021-03" db="EMBL/GenBank/DDBJ databases">
        <title>Genomic Encyclopedia of Type Strains, Phase IV (KMG-IV): sequencing the most valuable type-strain genomes for metagenomic binning, comparative biology and taxonomic classification.</title>
        <authorList>
            <person name="Goeker M."/>
        </authorList>
    </citation>
    <scope>NUCLEOTIDE SEQUENCE [LARGE SCALE GENOMIC DNA]</scope>
    <source>
        <strain evidence="13 14">DSM 27138</strain>
    </source>
</reference>
<evidence type="ECO:0000256" key="10">
    <source>
        <dbReference type="RuleBase" id="RU003322"/>
    </source>
</evidence>
<dbReference type="InterPro" id="IPR029047">
    <property type="entry name" value="HSP70_peptide-bd_sf"/>
</dbReference>
<dbReference type="PROSITE" id="PS01036">
    <property type="entry name" value="HSP70_3"/>
    <property type="match status" value="1"/>
</dbReference>
<dbReference type="Proteomes" id="UP001519289">
    <property type="component" value="Unassembled WGS sequence"/>
</dbReference>
<dbReference type="Gene3D" id="1.20.1270.10">
    <property type="match status" value="1"/>
</dbReference>
<dbReference type="PRINTS" id="PR00301">
    <property type="entry name" value="HEATSHOCK70"/>
</dbReference>
<keyword evidence="5 9" id="KW-0547">Nucleotide-binding</keyword>
<dbReference type="HAMAP" id="MF_00332">
    <property type="entry name" value="DnaK"/>
    <property type="match status" value="1"/>
</dbReference>
<keyword evidence="4 9" id="KW-0597">Phosphoprotein</keyword>
<evidence type="ECO:0000256" key="5">
    <source>
        <dbReference type="ARBA" id="ARBA00022741"/>
    </source>
</evidence>
<comment type="similarity">
    <text evidence="2 9 10">Belongs to the heat shock protein 70 family.</text>
</comment>
<keyword evidence="7 9" id="KW-0346">Stress response</keyword>
<gene>
    <name evidence="9" type="primary">dnaK</name>
    <name evidence="13" type="ORF">J2Z79_000740</name>
</gene>
<evidence type="ECO:0000256" key="11">
    <source>
        <dbReference type="SAM" id="Coils"/>
    </source>
</evidence>
<evidence type="ECO:0000256" key="8">
    <source>
        <dbReference type="ARBA" id="ARBA00023186"/>
    </source>
</evidence>
<dbReference type="CDD" id="cd10234">
    <property type="entry name" value="ASKHA_NBD_HSP70_DnaK-like"/>
    <property type="match status" value="1"/>
</dbReference>
<protein>
    <recommendedName>
        <fullName evidence="3 9">Chaperone protein DnaK</fullName>
    </recommendedName>
    <alternativeName>
        <fullName evidence="9">HSP70</fullName>
    </alternativeName>
    <alternativeName>
        <fullName evidence="9">Heat shock 70 kDa protein</fullName>
    </alternativeName>
    <alternativeName>
        <fullName evidence="9">Heat shock protein 70</fullName>
    </alternativeName>
</protein>
<dbReference type="PROSITE" id="PS00329">
    <property type="entry name" value="HSP70_2"/>
    <property type="match status" value="1"/>
</dbReference>
<comment type="function">
    <text evidence="1 9">Acts as a chaperone.</text>
</comment>
<dbReference type="InterPro" id="IPR013126">
    <property type="entry name" value="Hsp_70_fam"/>
</dbReference>
<dbReference type="SUPFAM" id="SSF100934">
    <property type="entry name" value="Heat shock protein 70kD (HSP70), C-terminal subdomain"/>
    <property type="match status" value="1"/>
</dbReference>
<evidence type="ECO:0000256" key="7">
    <source>
        <dbReference type="ARBA" id="ARBA00023016"/>
    </source>
</evidence>
<dbReference type="Gene3D" id="3.90.640.10">
    <property type="entry name" value="Actin, Chain A, domain 4"/>
    <property type="match status" value="1"/>
</dbReference>
<evidence type="ECO:0000313" key="14">
    <source>
        <dbReference type="Proteomes" id="UP001519289"/>
    </source>
</evidence>
<accession>A0ABS4JP88</accession>
<dbReference type="NCBIfam" id="NF001413">
    <property type="entry name" value="PRK00290.1"/>
    <property type="match status" value="1"/>
</dbReference>
<sequence>MAKVIGIDLGTTNSVVAVMDGNEPTVLENAEGDRTTPSVVAFSKTGERLVGKVAKRQAITNPDRTIISIKRHMGSDYKVRIDDKTYTPQEISAMILAKLKADAEAKLGEKITQAVITVPAYFTDSQRQATKDAGTIAGLEVLRIINEPTAAALAYGLDKGDDQRILVFDLGGGTFDVSILELGGGTFQVIATAGNNKLGGDDFDERIVNYVADRFQREHGIDLRKDKQALQRLREAAEKAKVELSSVTTTNINLPFITMTSEGPVHLDETLTRAKFEELTADLVEATMGPTRQALKDAGVEPGEIDKVLLVGGSTRIPAVQEAVRRFFGKEPYKGINPDEVVAMGAAIQAGVIKGDVKDVLLLDVTPLSLGIETLGGVFTKLIERNTTIPTRKSQIFSTAADGQTQVEIHVLQGEREMAAYNKTLGRFILDGIPPAPRGVPKIEVTFDIDVNGIVHVSAKDLGTGKEQKITIQSQTSMSKEEIEKAIKEAEAMAAEDKRRREEAEIRNNADAAVYNAEKMLKESEGKGIDQSLLDAVKNAIDPVKEALKGTDAQAIKQATEKLTEAVYKLSAAIYEKAGAGAGANAQTGQEAGGGEHMDADFKVKDEDK</sequence>
<dbReference type="SUPFAM" id="SSF100920">
    <property type="entry name" value="Heat shock protein 70kD (HSP70), peptide-binding domain"/>
    <property type="match status" value="1"/>
</dbReference>
<feature type="modified residue" description="Phosphothreonine; by autocatalysis" evidence="9">
    <location>
        <position position="174"/>
    </location>
</feature>
<dbReference type="InterPro" id="IPR012725">
    <property type="entry name" value="Chaperone_DnaK"/>
</dbReference>
<evidence type="ECO:0000313" key="13">
    <source>
        <dbReference type="EMBL" id="MBP2017357.1"/>
    </source>
</evidence>
<evidence type="ECO:0000256" key="12">
    <source>
        <dbReference type="SAM" id="MobiDB-lite"/>
    </source>
</evidence>
<dbReference type="RefSeq" id="WP_209465503.1">
    <property type="nucleotide sequence ID" value="NZ_JAGGLG010000004.1"/>
</dbReference>
<dbReference type="Gene3D" id="3.30.420.40">
    <property type="match status" value="2"/>
</dbReference>
<keyword evidence="6 9" id="KW-0067">ATP-binding</keyword>
<dbReference type="PANTHER" id="PTHR19375">
    <property type="entry name" value="HEAT SHOCK PROTEIN 70KDA"/>
    <property type="match status" value="1"/>
</dbReference>
<feature type="region of interest" description="Disordered" evidence="12">
    <location>
        <begin position="580"/>
        <end position="609"/>
    </location>
</feature>
<evidence type="ECO:0000256" key="6">
    <source>
        <dbReference type="ARBA" id="ARBA00022840"/>
    </source>
</evidence>
<keyword evidence="11" id="KW-0175">Coiled coil</keyword>
<evidence type="ECO:0000256" key="3">
    <source>
        <dbReference type="ARBA" id="ARBA00014415"/>
    </source>
</evidence>
<dbReference type="Pfam" id="PF00012">
    <property type="entry name" value="HSP70"/>
    <property type="match status" value="1"/>
</dbReference>
<evidence type="ECO:0000256" key="4">
    <source>
        <dbReference type="ARBA" id="ARBA00022553"/>
    </source>
</evidence>
<proteinExistence type="evidence at transcript level"/>
<keyword evidence="14" id="KW-1185">Reference proteome</keyword>
<organism evidence="13 14">
    <name type="scientific">Symbiobacterium terraclitae</name>
    <dbReference type="NCBI Taxonomy" id="557451"/>
    <lineage>
        <taxon>Bacteria</taxon>
        <taxon>Bacillati</taxon>
        <taxon>Bacillota</taxon>
        <taxon>Clostridia</taxon>
        <taxon>Eubacteriales</taxon>
        <taxon>Symbiobacteriaceae</taxon>
        <taxon>Symbiobacterium</taxon>
    </lineage>
</organism>
<comment type="caution">
    <text evidence="13">The sequence shown here is derived from an EMBL/GenBank/DDBJ whole genome shotgun (WGS) entry which is preliminary data.</text>
</comment>
<dbReference type="PROSITE" id="PS00297">
    <property type="entry name" value="HSP70_1"/>
    <property type="match status" value="1"/>
</dbReference>